<dbReference type="InterPro" id="IPR050109">
    <property type="entry name" value="HTH-type_TetR-like_transc_reg"/>
</dbReference>
<dbReference type="Proteomes" id="UP000190539">
    <property type="component" value="Unassembled WGS sequence"/>
</dbReference>
<sequence length="214" mass="24084">MKAARTPVPDTRVSNAQDSAPRLGLRERKKIKTRQAIRGAAYRLIKERGYEATTVELIAEAAEFSMSTVFRYFPTKEDIVLTDEYDPMIESALRARPADESLVESMRQVMRQSFAAVIADDYDELVIRSTLMNEVPAVRSRMTEGMTATGRILCDVIADRLGRDPEELEIRSVTMGLIGALTETVLYWAQHGHKDDLADLVDRVLAPFSRGFEL</sequence>
<dbReference type="InterPro" id="IPR009057">
    <property type="entry name" value="Homeodomain-like_sf"/>
</dbReference>
<dbReference type="PANTHER" id="PTHR30055:SF234">
    <property type="entry name" value="HTH-TYPE TRANSCRIPTIONAL REGULATOR BETI"/>
    <property type="match status" value="1"/>
</dbReference>
<dbReference type="GO" id="GO:0000976">
    <property type="term" value="F:transcription cis-regulatory region binding"/>
    <property type="evidence" value="ECO:0007669"/>
    <property type="project" value="TreeGrafter"/>
</dbReference>
<dbReference type="InterPro" id="IPR041347">
    <property type="entry name" value="MftR_C"/>
</dbReference>
<gene>
    <name evidence="7" type="ORF">B1H18_08760</name>
</gene>
<evidence type="ECO:0000259" key="6">
    <source>
        <dbReference type="PROSITE" id="PS50977"/>
    </source>
</evidence>
<name>A0A1V4AD74_9ACTN</name>
<dbReference type="RefSeq" id="WP_077966385.1">
    <property type="nucleotide sequence ID" value="NZ_CP045178.1"/>
</dbReference>
<keyword evidence="3" id="KW-0804">Transcription</keyword>
<dbReference type="PROSITE" id="PS50977">
    <property type="entry name" value="HTH_TETR_2"/>
    <property type="match status" value="1"/>
</dbReference>
<evidence type="ECO:0000256" key="5">
    <source>
        <dbReference type="SAM" id="MobiDB-lite"/>
    </source>
</evidence>
<accession>A0A1V4AD74</accession>
<dbReference type="AlphaFoldDB" id="A0A1V4AD74"/>
<keyword evidence="8" id="KW-1185">Reference proteome</keyword>
<comment type="caution">
    <text evidence="7">The sequence shown here is derived from an EMBL/GenBank/DDBJ whole genome shotgun (WGS) entry which is preliminary data.</text>
</comment>
<dbReference type="Gene3D" id="1.10.10.60">
    <property type="entry name" value="Homeodomain-like"/>
    <property type="match status" value="1"/>
</dbReference>
<protein>
    <submittedName>
        <fullName evidence="7">TetR family transcriptional regulator</fullName>
    </submittedName>
</protein>
<evidence type="ECO:0000313" key="7">
    <source>
        <dbReference type="EMBL" id="OON81400.1"/>
    </source>
</evidence>
<dbReference type="InterPro" id="IPR001647">
    <property type="entry name" value="HTH_TetR"/>
</dbReference>
<feature type="DNA-binding region" description="H-T-H motif" evidence="4">
    <location>
        <begin position="54"/>
        <end position="73"/>
    </location>
</feature>
<feature type="domain" description="HTH tetR-type" evidence="6">
    <location>
        <begin position="31"/>
        <end position="91"/>
    </location>
</feature>
<organism evidence="7 8">
    <name type="scientific">Streptomyces tsukubensis</name>
    <dbReference type="NCBI Taxonomy" id="83656"/>
    <lineage>
        <taxon>Bacteria</taxon>
        <taxon>Bacillati</taxon>
        <taxon>Actinomycetota</taxon>
        <taxon>Actinomycetes</taxon>
        <taxon>Kitasatosporales</taxon>
        <taxon>Streptomycetaceae</taxon>
        <taxon>Streptomyces</taxon>
    </lineage>
</organism>
<dbReference type="GO" id="GO:0003700">
    <property type="term" value="F:DNA-binding transcription factor activity"/>
    <property type="evidence" value="ECO:0007669"/>
    <property type="project" value="TreeGrafter"/>
</dbReference>
<dbReference type="Gene3D" id="1.10.357.10">
    <property type="entry name" value="Tetracycline Repressor, domain 2"/>
    <property type="match status" value="1"/>
</dbReference>
<dbReference type="OrthoDB" id="8688418at2"/>
<feature type="region of interest" description="Disordered" evidence="5">
    <location>
        <begin position="1"/>
        <end position="21"/>
    </location>
</feature>
<evidence type="ECO:0000256" key="2">
    <source>
        <dbReference type="ARBA" id="ARBA00023125"/>
    </source>
</evidence>
<evidence type="ECO:0000313" key="8">
    <source>
        <dbReference type="Proteomes" id="UP000190539"/>
    </source>
</evidence>
<keyword evidence="2 4" id="KW-0238">DNA-binding</keyword>
<dbReference type="EMBL" id="MVFC01000004">
    <property type="protein sequence ID" value="OON81400.1"/>
    <property type="molecule type" value="Genomic_DNA"/>
</dbReference>
<dbReference type="PANTHER" id="PTHR30055">
    <property type="entry name" value="HTH-TYPE TRANSCRIPTIONAL REGULATOR RUTR"/>
    <property type="match status" value="1"/>
</dbReference>
<dbReference type="Pfam" id="PF17754">
    <property type="entry name" value="TetR_C_14"/>
    <property type="match status" value="1"/>
</dbReference>
<evidence type="ECO:0000256" key="4">
    <source>
        <dbReference type="PROSITE-ProRule" id="PRU00335"/>
    </source>
</evidence>
<evidence type="ECO:0000256" key="3">
    <source>
        <dbReference type="ARBA" id="ARBA00023163"/>
    </source>
</evidence>
<dbReference type="PRINTS" id="PR00455">
    <property type="entry name" value="HTHTETR"/>
</dbReference>
<proteinExistence type="predicted"/>
<dbReference type="Pfam" id="PF00440">
    <property type="entry name" value="TetR_N"/>
    <property type="match status" value="1"/>
</dbReference>
<keyword evidence="1" id="KW-0805">Transcription regulation</keyword>
<evidence type="ECO:0000256" key="1">
    <source>
        <dbReference type="ARBA" id="ARBA00023015"/>
    </source>
</evidence>
<reference evidence="7 8" key="1">
    <citation type="submission" date="2017-02" db="EMBL/GenBank/DDBJ databases">
        <title>Draft Genome Sequence of Streptomyces tsukubaensis F601, a Producer of the immunosuppressant tacrolimus FK506.</title>
        <authorList>
            <person name="Zong G."/>
            <person name="Zhong C."/>
            <person name="Fu J."/>
            <person name="Qin R."/>
            <person name="Cao G."/>
        </authorList>
    </citation>
    <scope>NUCLEOTIDE SEQUENCE [LARGE SCALE GENOMIC DNA]</scope>
    <source>
        <strain evidence="7 8">F601</strain>
    </source>
</reference>
<dbReference type="SUPFAM" id="SSF46689">
    <property type="entry name" value="Homeodomain-like"/>
    <property type="match status" value="1"/>
</dbReference>